<dbReference type="Proteomes" id="UP000234331">
    <property type="component" value="Unassembled WGS sequence"/>
</dbReference>
<dbReference type="InterPro" id="IPR050834">
    <property type="entry name" value="Glycosyltransf_2"/>
</dbReference>
<dbReference type="Pfam" id="PF13632">
    <property type="entry name" value="Glyco_trans_2_3"/>
    <property type="match status" value="1"/>
</dbReference>
<evidence type="ECO:0000259" key="2">
    <source>
        <dbReference type="Pfam" id="PF13632"/>
    </source>
</evidence>
<dbReference type="Pfam" id="PF00535">
    <property type="entry name" value="Glycos_transf_2"/>
    <property type="match status" value="1"/>
</dbReference>
<dbReference type="OrthoDB" id="3180470at2"/>
<dbReference type="SUPFAM" id="SSF53448">
    <property type="entry name" value="Nucleotide-diphospho-sugar transferases"/>
    <property type="match status" value="1"/>
</dbReference>
<evidence type="ECO:0000259" key="1">
    <source>
        <dbReference type="Pfam" id="PF00535"/>
    </source>
</evidence>
<dbReference type="InterPro" id="IPR029044">
    <property type="entry name" value="Nucleotide-diphossugar_trans"/>
</dbReference>
<accession>A0A2I2KUA0</accession>
<dbReference type="PANTHER" id="PTHR43685">
    <property type="entry name" value="GLYCOSYLTRANSFERASE"/>
    <property type="match status" value="1"/>
</dbReference>
<dbReference type="EMBL" id="FZMO01000235">
    <property type="protein sequence ID" value="SNQ49241.1"/>
    <property type="molecule type" value="Genomic_DNA"/>
</dbReference>
<feature type="domain" description="Glycosyltransferase 2-like" evidence="2">
    <location>
        <begin position="254"/>
        <end position="363"/>
    </location>
</feature>
<dbReference type="AlphaFoldDB" id="A0A2I2KUA0"/>
<dbReference type="PANTHER" id="PTHR43685:SF2">
    <property type="entry name" value="GLYCOSYLTRANSFERASE 2-LIKE DOMAIN-CONTAINING PROTEIN"/>
    <property type="match status" value="1"/>
</dbReference>
<sequence length="451" mass="48979">MTASRQPWERSRPVPTFCGQAELSDPVLPTTALTRVDGQPYEQARLLVRLHGEPLGYLNLPLRDGLLDHDAFYETATSAFADRVAVHLRGDGLPAVRAIGPEAIPPRERVAHCSRSVVDPTSVTVVVCTRDRAAMLPACLAGLRALDHPDLEILIVDNAPSDESTREAFDREVGDEPRFRYVREDRPGLSCARNRGVAEACGEVIAFTDDDVRVDGGWVAGLLRGLRAGANVGCVTGLVSTATLENLAEYYFDSRVTWASSCQPHLYDMDRHRLAHPLYPYSAGVFGAGANFAVRAAAIRALGGFDEALGAGTATEGGEDLDAFVRVLLGGYQLAYEPSALVWHSHRSDLDALRRQMWGYGTGLTAYLVKHLGDRRSRGEILAKLPVGMWKIWKIGDVTRESYGREHTMPRGLLARERVGMIAGPVLYAQSRAAARRGAAASPLGAVDARS</sequence>
<name>A0A2I2KUA0_9ACTN</name>
<keyword evidence="3" id="KW-0808">Transferase</keyword>
<evidence type="ECO:0000313" key="4">
    <source>
        <dbReference type="Proteomes" id="UP000234331"/>
    </source>
</evidence>
<dbReference type="InterPro" id="IPR001173">
    <property type="entry name" value="Glyco_trans_2-like"/>
</dbReference>
<feature type="domain" description="Glycosyltransferase 2-like" evidence="1">
    <location>
        <begin position="124"/>
        <end position="233"/>
    </location>
</feature>
<gene>
    <name evidence="3" type="ORF">FRACA_310033</name>
</gene>
<organism evidence="3 4">
    <name type="scientific">Frankia canadensis</name>
    <dbReference type="NCBI Taxonomy" id="1836972"/>
    <lineage>
        <taxon>Bacteria</taxon>
        <taxon>Bacillati</taxon>
        <taxon>Actinomycetota</taxon>
        <taxon>Actinomycetes</taxon>
        <taxon>Frankiales</taxon>
        <taxon>Frankiaceae</taxon>
        <taxon>Frankia</taxon>
    </lineage>
</organism>
<dbReference type="Gene3D" id="3.90.550.10">
    <property type="entry name" value="Spore Coat Polysaccharide Biosynthesis Protein SpsA, Chain A"/>
    <property type="match status" value="1"/>
</dbReference>
<protein>
    <submittedName>
        <fullName evidence="3">Glycosyl transferase family 2</fullName>
    </submittedName>
</protein>
<keyword evidence="4" id="KW-1185">Reference proteome</keyword>
<dbReference type="RefSeq" id="WP_133150718.1">
    <property type="nucleotide sequence ID" value="NZ_FZMO01000235.1"/>
</dbReference>
<proteinExistence type="predicted"/>
<reference evidence="3 4" key="1">
    <citation type="submission" date="2017-06" db="EMBL/GenBank/DDBJ databases">
        <authorList>
            <person name="Kim H.J."/>
            <person name="Triplett B.A."/>
        </authorList>
    </citation>
    <scope>NUCLEOTIDE SEQUENCE [LARGE SCALE GENOMIC DNA]</scope>
    <source>
        <strain evidence="3">FRACA_ARgP5</strain>
    </source>
</reference>
<dbReference type="GO" id="GO:0016740">
    <property type="term" value="F:transferase activity"/>
    <property type="evidence" value="ECO:0007669"/>
    <property type="project" value="UniProtKB-KW"/>
</dbReference>
<evidence type="ECO:0000313" key="3">
    <source>
        <dbReference type="EMBL" id="SNQ49241.1"/>
    </source>
</evidence>